<feature type="signal peptide" evidence="1">
    <location>
        <begin position="1"/>
        <end position="20"/>
    </location>
</feature>
<accession>A0A0A9B231</accession>
<organism evidence="2">
    <name type="scientific">Arundo donax</name>
    <name type="common">Giant reed</name>
    <name type="synonym">Donax arundinaceus</name>
    <dbReference type="NCBI Taxonomy" id="35708"/>
    <lineage>
        <taxon>Eukaryota</taxon>
        <taxon>Viridiplantae</taxon>
        <taxon>Streptophyta</taxon>
        <taxon>Embryophyta</taxon>
        <taxon>Tracheophyta</taxon>
        <taxon>Spermatophyta</taxon>
        <taxon>Magnoliopsida</taxon>
        <taxon>Liliopsida</taxon>
        <taxon>Poales</taxon>
        <taxon>Poaceae</taxon>
        <taxon>PACMAD clade</taxon>
        <taxon>Arundinoideae</taxon>
        <taxon>Arundineae</taxon>
        <taxon>Arundo</taxon>
    </lineage>
</organism>
<evidence type="ECO:0000256" key="1">
    <source>
        <dbReference type="SAM" id="SignalP"/>
    </source>
</evidence>
<dbReference type="EMBL" id="GBRH01242680">
    <property type="protein sequence ID" value="JAD55215.1"/>
    <property type="molecule type" value="Transcribed_RNA"/>
</dbReference>
<name>A0A0A9B231_ARUDO</name>
<sequence>MIRHPRMAASFLHFIVQVHLLDLTVPGQREVASHYITFVL</sequence>
<reference evidence="2" key="2">
    <citation type="journal article" date="2015" name="Data Brief">
        <title>Shoot transcriptome of the giant reed, Arundo donax.</title>
        <authorList>
            <person name="Barrero R.A."/>
            <person name="Guerrero F.D."/>
            <person name="Moolhuijzen P."/>
            <person name="Goolsby J.A."/>
            <person name="Tidwell J."/>
            <person name="Bellgard S.E."/>
            <person name="Bellgard M.I."/>
        </authorList>
    </citation>
    <scope>NUCLEOTIDE SEQUENCE</scope>
    <source>
        <tissue evidence="2">Shoot tissue taken approximately 20 cm above the soil surface</tissue>
    </source>
</reference>
<dbReference type="AlphaFoldDB" id="A0A0A9B231"/>
<keyword evidence="1" id="KW-0732">Signal</keyword>
<reference evidence="2" key="1">
    <citation type="submission" date="2014-09" db="EMBL/GenBank/DDBJ databases">
        <authorList>
            <person name="Magalhaes I.L.F."/>
            <person name="Oliveira U."/>
            <person name="Santos F.R."/>
            <person name="Vidigal T.H.D.A."/>
            <person name="Brescovit A.D."/>
            <person name="Santos A.J."/>
        </authorList>
    </citation>
    <scope>NUCLEOTIDE SEQUENCE</scope>
    <source>
        <tissue evidence="2">Shoot tissue taken approximately 20 cm above the soil surface</tissue>
    </source>
</reference>
<proteinExistence type="predicted"/>
<protein>
    <submittedName>
        <fullName evidence="2">Uncharacterized protein</fullName>
    </submittedName>
</protein>
<evidence type="ECO:0000313" key="2">
    <source>
        <dbReference type="EMBL" id="JAD55215.1"/>
    </source>
</evidence>
<feature type="chain" id="PRO_5002062740" evidence="1">
    <location>
        <begin position="21"/>
        <end position="40"/>
    </location>
</feature>